<sequence length="169" mass="19424">MKLKEVFKLASNGKIPNEFLYLPADEKWSLDTVGTFIEWTDEDLDSGDDLPLEAKKENLQEALDGQTIQSIVEWADRLSGKKNDDARLEVFFYYYDYDAFPEKLGGPPPPPADEILTQLDQEFYDQLGEERVDKPCKTEGCSRGSVQYSVFCRIHHFESIKKKPCPFTN</sequence>
<gene>
    <name evidence="2" type="ordered locus">Caka_0323</name>
</gene>
<dbReference type="AlphaFoldDB" id="D5EME2"/>
<organism evidence="2 3">
    <name type="scientific">Coraliomargarita akajimensis (strain DSM 45221 / IAM 15411 / JCM 23193 / KCTC 12865 / 04OKA010-24)</name>
    <dbReference type="NCBI Taxonomy" id="583355"/>
    <lineage>
        <taxon>Bacteria</taxon>
        <taxon>Pseudomonadati</taxon>
        <taxon>Verrucomicrobiota</taxon>
        <taxon>Opitutia</taxon>
        <taxon>Puniceicoccales</taxon>
        <taxon>Coraliomargaritaceae</taxon>
        <taxon>Coraliomargarita</taxon>
    </lineage>
</organism>
<evidence type="ECO:0000313" key="2">
    <source>
        <dbReference type="EMBL" id="ADE53348.1"/>
    </source>
</evidence>
<protein>
    <recommendedName>
        <fullName evidence="1">DUF7716 domain-containing protein</fullName>
    </recommendedName>
</protein>
<dbReference type="EMBL" id="CP001998">
    <property type="protein sequence ID" value="ADE53348.1"/>
    <property type="molecule type" value="Genomic_DNA"/>
</dbReference>
<dbReference type="OrthoDB" id="200314at2"/>
<evidence type="ECO:0000259" key="1">
    <source>
        <dbReference type="Pfam" id="PF24832"/>
    </source>
</evidence>
<dbReference type="HOGENOM" id="CLU_1569640_0_0_0"/>
<dbReference type="RefSeq" id="WP_013042074.1">
    <property type="nucleotide sequence ID" value="NC_014008.1"/>
</dbReference>
<reference evidence="2 3" key="1">
    <citation type="journal article" date="2010" name="Stand. Genomic Sci.">
        <title>Complete genome sequence of Coraliomargarita akajimensis type strain (04OKA010-24).</title>
        <authorList>
            <person name="Mavromatis K."/>
            <person name="Abt B."/>
            <person name="Brambilla E."/>
            <person name="Lapidus A."/>
            <person name="Copeland A."/>
            <person name="Deshpande S."/>
            <person name="Nolan M."/>
            <person name="Lucas S."/>
            <person name="Tice H."/>
            <person name="Cheng J.F."/>
            <person name="Han C."/>
            <person name="Detter J.C."/>
            <person name="Woyke T."/>
            <person name="Goodwin L."/>
            <person name="Pitluck S."/>
            <person name="Held B."/>
            <person name="Brettin T."/>
            <person name="Tapia R."/>
            <person name="Ivanova N."/>
            <person name="Mikhailova N."/>
            <person name="Pati A."/>
            <person name="Liolios K."/>
            <person name="Chen A."/>
            <person name="Palaniappan K."/>
            <person name="Land M."/>
            <person name="Hauser L."/>
            <person name="Chang Y.J."/>
            <person name="Jeffries C.D."/>
            <person name="Rohde M."/>
            <person name="Goker M."/>
            <person name="Bristow J."/>
            <person name="Eisen J.A."/>
            <person name="Markowitz V."/>
            <person name="Hugenholtz P."/>
            <person name="Klenk H.P."/>
            <person name="Kyrpides N.C."/>
        </authorList>
    </citation>
    <scope>NUCLEOTIDE SEQUENCE [LARGE SCALE GENOMIC DNA]</scope>
    <source>
        <strain evidence="3">DSM 45221 / IAM 15411 / JCM 23193 / KCTC 12865</strain>
    </source>
</reference>
<dbReference type="KEGG" id="caa:Caka_0323"/>
<evidence type="ECO:0000313" key="3">
    <source>
        <dbReference type="Proteomes" id="UP000000925"/>
    </source>
</evidence>
<proteinExistence type="predicted"/>
<keyword evidence="3" id="KW-1185">Reference proteome</keyword>
<name>D5EME2_CORAD</name>
<feature type="domain" description="DUF7716" evidence="1">
    <location>
        <begin position="2"/>
        <end position="100"/>
    </location>
</feature>
<accession>D5EME2</accession>
<dbReference type="Pfam" id="PF24832">
    <property type="entry name" value="DUF7716"/>
    <property type="match status" value="1"/>
</dbReference>
<dbReference type="InterPro" id="IPR056133">
    <property type="entry name" value="DUF7716"/>
</dbReference>
<dbReference type="eggNOG" id="ENOG50334EA">
    <property type="taxonomic scope" value="Bacteria"/>
</dbReference>
<dbReference type="Proteomes" id="UP000000925">
    <property type="component" value="Chromosome"/>
</dbReference>
<dbReference type="STRING" id="583355.Caka_0323"/>